<accession>A0A5B7E964</accession>
<reference evidence="2 3" key="1">
    <citation type="submission" date="2019-05" db="EMBL/GenBank/DDBJ databases">
        <title>Another draft genome of Portunus trituberculatus and its Hox gene families provides insights of decapod evolution.</title>
        <authorList>
            <person name="Jeong J.-H."/>
            <person name="Song I."/>
            <person name="Kim S."/>
            <person name="Choi T."/>
            <person name="Kim D."/>
            <person name="Ryu S."/>
            <person name="Kim W."/>
        </authorList>
    </citation>
    <scope>NUCLEOTIDE SEQUENCE [LARGE SCALE GENOMIC DNA]</scope>
    <source>
        <tissue evidence="2">Muscle</tissue>
    </source>
</reference>
<feature type="compositionally biased region" description="Gly residues" evidence="1">
    <location>
        <begin position="7"/>
        <end position="17"/>
    </location>
</feature>
<name>A0A5B7E964_PORTR</name>
<dbReference type="AlphaFoldDB" id="A0A5B7E964"/>
<feature type="region of interest" description="Disordered" evidence="1">
    <location>
        <begin position="1"/>
        <end position="48"/>
    </location>
</feature>
<dbReference type="Proteomes" id="UP000324222">
    <property type="component" value="Unassembled WGS sequence"/>
</dbReference>
<evidence type="ECO:0000256" key="1">
    <source>
        <dbReference type="SAM" id="MobiDB-lite"/>
    </source>
</evidence>
<gene>
    <name evidence="2" type="ORF">E2C01_023149</name>
</gene>
<organism evidence="2 3">
    <name type="scientific">Portunus trituberculatus</name>
    <name type="common">Swimming crab</name>
    <name type="synonym">Neptunus trituberculatus</name>
    <dbReference type="NCBI Taxonomy" id="210409"/>
    <lineage>
        <taxon>Eukaryota</taxon>
        <taxon>Metazoa</taxon>
        <taxon>Ecdysozoa</taxon>
        <taxon>Arthropoda</taxon>
        <taxon>Crustacea</taxon>
        <taxon>Multicrustacea</taxon>
        <taxon>Malacostraca</taxon>
        <taxon>Eumalacostraca</taxon>
        <taxon>Eucarida</taxon>
        <taxon>Decapoda</taxon>
        <taxon>Pleocyemata</taxon>
        <taxon>Brachyura</taxon>
        <taxon>Eubrachyura</taxon>
        <taxon>Portunoidea</taxon>
        <taxon>Portunidae</taxon>
        <taxon>Portuninae</taxon>
        <taxon>Portunus</taxon>
    </lineage>
</organism>
<proteinExistence type="predicted"/>
<keyword evidence="3" id="KW-1185">Reference proteome</keyword>
<sequence length="163" mass="17145">MSPPGDDGSGGGGGGGSVHLRGPGQVSRGSVVSSTQPTSTPRHLPSPALCQRALTLDTRNKRAGTFTSPSQAVDFVTKLEQSTVDLPPFSSFFLSIGRFCVINSHPSGTNDLIDVITSNSPKICPVHKPTPLVLHSSNNALLSLPPRLHRSGSLKPRDMLRIC</sequence>
<dbReference type="EMBL" id="VSRR010002156">
    <property type="protein sequence ID" value="MPC29897.1"/>
    <property type="molecule type" value="Genomic_DNA"/>
</dbReference>
<comment type="caution">
    <text evidence="2">The sequence shown here is derived from an EMBL/GenBank/DDBJ whole genome shotgun (WGS) entry which is preliminary data.</text>
</comment>
<protein>
    <submittedName>
        <fullName evidence="2">Uncharacterized protein</fullName>
    </submittedName>
</protein>
<evidence type="ECO:0000313" key="3">
    <source>
        <dbReference type="Proteomes" id="UP000324222"/>
    </source>
</evidence>
<feature type="compositionally biased region" description="Low complexity" evidence="1">
    <location>
        <begin position="30"/>
        <end position="41"/>
    </location>
</feature>
<evidence type="ECO:0000313" key="2">
    <source>
        <dbReference type="EMBL" id="MPC29897.1"/>
    </source>
</evidence>